<keyword evidence="1" id="KW-0472">Membrane</keyword>
<dbReference type="RefSeq" id="WP_048792529.1">
    <property type="nucleotide sequence ID" value="NZ_CP064056.1"/>
</dbReference>
<dbReference type="AlphaFoldDB" id="A0A7T1AZ02"/>
<evidence type="ECO:0000313" key="3">
    <source>
        <dbReference type="Proteomes" id="UP000594455"/>
    </source>
</evidence>
<evidence type="ECO:0000313" key="2">
    <source>
        <dbReference type="EMBL" id="QPM74722.1"/>
    </source>
</evidence>
<sequence length="99" mass="11357">MSQKNDQHQEKETKFQRNLISFPFLGFAVVILILNIAYPDINVFLALFGLFFLYNGGLLFVSFVKHYKRTMLQALILTILSGAIFGTLIYLYASVNNLF</sequence>
<feature type="transmembrane region" description="Helical" evidence="1">
    <location>
        <begin position="71"/>
        <end position="93"/>
    </location>
</feature>
<protein>
    <submittedName>
        <fullName evidence="2">Uncharacterized protein</fullName>
    </submittedName>
</protein>
<reference evidence="2 3" key="1">
    <citation type="submission" date="2020-10" db="EMBL/GenBank/DDBJ databases">
        <title>Closed genome sequences of Staphylococcus lloydii sp. nov. and Staphylococcus durrellii sp. nov. Isolated from Captive Fruit Bats (Pteropus livingstonii).</title>
        <authorList>
            <person name="Fountain K."/>
        </authorList>
    </citation>
    <scope>NUCLEOTIDE SEQUENCE [LARGE SCALE GENOMIC DNA]</scope>
    <source>
        <strain evidence="2 3">23_2_7_LY</strain>
    </source>
</reference>
<gene>
    <name evidence="2" type="ORF">ISP08_10290</name>
</gene>
<feature type="transmembrane region" description="Helical" evidence="1">
    <location>
        <begin position="44"/>
        <end position="64"/>
    </location>
</feature>
<dbReference type="KEGG" id="sllo:ISP08_10290"/>
<organism evidence="2 3">
    <name type="scientific">Staphylococcus lloydii</name>
    <dbReference type="NCBI Taxonomy" id="2781774"/>
    <lineage>
        <taxon>Bacteria</taxon>
        <taxon>Bacillati</taxon>
        <taxon>Bacillota</taxon>
        <taxon>Bacilli</taxon>
        <taxon>Bacillales</taxon>
        <taxon>Staphylococcaceae</taxon>
        <taxon>Staphylococcus</taxon>
    </lineage>
</organism>
<keyword evidence="3" id="KW-1185">Reference proteome</keyword>
<keyword evidence="1" id="KW-1133">Transmembrane helix</keyword>
<keyword evidence="1" id="KW-0812">Transmembrane</keyword>
<name>A0A7T1AZ02_9STAP</name>
<evidence type="ECO:0000256" key="1">
    <source>
        <dbReference type="SAM" id="Phobius"/>
    </source>
</evidence>
<proteinExistence type="predicted"/>
<dbReference type="Proteomes" id="UP000594455">
    <property type="component" value="Chromosome"/>
</dbReference>
<accession>A0A7T1AZ02</accession>
<feature type="transmembrane region" description="Helical" evidence="1">
    <location>
        <begin position="20"/>
        <end position="38"/>
    </location>
</feature>
<dbReference type="EMBL" id="CP064056">
    <property type="protein sequence ID" value="QPM74722.1"/>
    <property type="molecule type" value="Genomic_DNA"/>
</dbReference>